<dbReference type="InterPro" id="IPR010982">
    <property type="entry name" value="Lambda_DNA-bd_dom_sf"/>
</dbReference>
<evidence type="ECO:0000313" key="2">
    <source>
        <dbReference type="EMBL" id="BFD45695.1"/>
    </source>
</evidence>
<evidence type="ECO:0000256" key="1">
    <source>
        <dbReference type="SAM" id="Phobius"/>
    </source>
</evidence>
<keyword evidence="1" id="KW-1133">Transmembrane helix</keyword>
<dbReference type="Gene3D" id="1.10.260.40">
    <property type="entry name" value="lambda repressor-like DNA-binding domains"/>
    <property type="match status" value="1"/>
</dbReference>
<keyword evidence="1" id="KW-0472">Membrane</keyword>
<dbReference type="PANTHER" id="PTHR34475">
    <property type="match status" value="1"/>
</dbReference>
<name>A0AAT9G7B1_9RICK</name>
<organism evidence="2">
    <name type="scientific">Candidatus Tisiphia endosymbiont of Sergentomyia squamirostris</name>
    <dbReference type="NCBI Taxonomy" id="3113639"/>
    <lineage>
        <taxon>Bacteria</taxon>
        <taxon>Pseudomonadati</taxon>
        <taxon>Pseudomonadota</taxon>
        <taxon>Alphaproteobacteria</taxon>
        <taxon>Rickettsiales</taxon>
        <taxon>Rickettsiaceae</taxon>
        <taxon>Rickettsieae</taxon>
        <taxon>Candidatus Tisiphia</taxon>
    </lineage>
</organism>
<accession>A0AAT9G7B1</accession>
<gene>
    <name evidence="2" type="ORF">DMENIID0002_03410</name>
</gene>
<dbReference type="Pfam" id="PF13413">
    <property type="entry name" value="HTH_25"/>
    <property type="match status" value="1"/>
</dbReference>
<reference evidence="2" key="1">
    <citation type="submission" date="2024-01" db="EMBL/GenBank/DDBJ databases">
        <title>Sequencing the genomes of a sandfly, Sergentomyia squamirostris, and its two endosymbionts.</title>
        <authorList>
            <person name="Itokawa K."/>
            <person name="Sanjoba C."/>
        </authorList>
    </citation>
    <scope>NUCLEOTIDE SEQUENCE</scope>
    <source>
        <strain evidence="2">RiSSQ</strain>
    </source>
</reference>
<feature type="transmembrane region" description="Helical" evidence="1">
    <location>
        <begin position="95"/>
        <end position="113"/>
    </location>
</feature>
<dbReference type="InterPro" id="IPR050400">
    <property type="entry name" value="Bact_Cytoskel_RodZ"/>
</dbReference>
<keyword evidence="1" id="KW-0812">Transmembrane</keyword>
<dbReference type="AlphaFoldDB" id="A0AAT9G7B1"/>
<dbReference type="PANTHER" id="PTHR34475:SF1">
    <property type="entry name" value="CYTOSKELETON PROTEIN RODZ"/>
    <property type="match status" value="1"/>
</dbReference>
<proteinExistence type="predicted"/>
<sequence>MSSSLKQARIESGKTLEEISSYLKIRKQYLVALEEEDFSSMPAEVYVKGYLKLYSNYLGIDVNLSEKDKQESSKDIDLRNRSDPMILDYKWKKQLIIISVLILIIIPIIYHLILSSE</sequence>
<dbReference type="EMBL" id="AP029170">
    <property type="protein sequence ID" value="BFD45695.1"/>
    <property type="molecule type" value="Genomic_DNA"/>
</dbReference>
<protein>
    <submittedName>
        <fullName evidence="2">Helix-turn-helix domain-containing protein</fullName>
    </submittedName>
</protein>
<dbReference type="GO" id="GO:0003677">
    <property type="term" value="F:DNA binding"/>
    <property type="evidence" value="ECO:0007669"/>
    <property type="project" value="InterPro"/>
</dbReference>